<organism evidence="2 3">
    <name type="scientific">Fibrisoma limi BUZ 3</name>
    <dbReference type="NCBI Taxonomy" id="1185876"/>
    <lineage>
        <taxon>Bacteria</taxon>
        <taxon>Pseudomonadati</taxon>
        <taxon>Bacteroidota</taxon>
        <taxon>Cytophagia</taxon>
        <taxon>Cytophagales</taxon>
        <taxon>Spirosomataceae</taxon>
        <taxon>Fibrisoma</taxon>
    </lineage>
</organism>
<evidence type="ECO:0000313" key="2">
    <source>
        <dbReference type="EMBL" id="CCH52458.1"/>
    </source>
</evidence>
<dbReference type="OrthoDB" id="1377245at2"/>
<dbReference type="EMBL" id="CAIT01000005">
    <property type="protein sequence ID" value="CCH52458.1"/>
    <property type="molecule type" value="Genomic_DNA"/>
</dbReference>
<keyword evidence="3" id="KW-1185">Reference proteome</keyword>
<protein>
    <submittedName>
        <fullName evidence="2">Uncharacterized protein</fullName>
    </submittedName>
</protein>
<feature type="transmembrane region" description="Helical" evidence="1">
    <location>
        <begin position="15"/>
        <end position="43"/>
    </location>
</feature>
<evidence type="ECO:0000313" key="3">
    <source>
        <dbReference type="Proteomes" id="UP000009309"/>
    </source>
</evidence>
<dbReference type="RefSeq" id="WP_009281042.1">
    <property type="nucleotide sequence ID" value="NZ_CAIT01000005.1"/>
</dbReference>
<keyword evidence="1" id="KW-0472">Membrane</keyword>
<comment type="caution">
    <text evidence="2">The sequence shown here is derived from an EMBL/GenBank/DDBJ whole genome shotgun (WGS) entry which is preliminary data.</text>
</comment>
<sequence length="120" mass="13275">MKNVKHLISKYSEGYLIVITFLCGYLPPLTIAPIFLGLIAILAFQLISKNRITGIIIASLFLLINVLMLLAVVSEFNEFLTATPNAIQLLLIGFLIFGFNLIVSALMMSKYLPEGERVSV</sequence>
<keyword evidence="1" id="KW-0812">Transmembrane</keyword>
<feature type="transmembrane region" description="Helical" evidence="1">
    <location>
        <begin position="55"/>
        <end position="74"/>
    </location>
</feature>
<proteinExistence type="predicted"/>
<feature type="transmembrane region" description="Helical" evidence="1">
    <location>
        <begin position="86"/>
        <end position="107"/>
    </location>
</feature>
<dbReference type="eggNOG" id="ENOG5033E2X">
    <property type="taxonomic scope" value="Bacteria"/>
</dbReference>
<accession>I2GEY3</accession>
<dbReference type="Proteomes" id="UP000009309">
    <property type="component" value="Unassembled WGS sequence"/>
</dbReference>
<reference evidence="2 3" key="1">
    <citation type="journal article" date="2012" name="J. Bacteriol.">
        <title>Genome Sequence of the Filamentous Bacterium Fibrisoma limi BUZ 3T.</title>
        <authorList>
            <person name="Filippini M."/>
            <person name="Qi W."/>
            <person name="Jaenicke S."/>
            <person name="Goesmann A."/>
            <person name="Smits T.H."/>
            <person name="Bagheri H.C."/>
        </authorList>
    </citation>
    <scope>NUCLEOTIDE SEQUENCE [LARGE SCALE GENOMIC DNA]</scope>
    <source>
        <strain evidence="3">BUZ 3T</strain>
    </source>
</reference>
<dbReference type="AlphaFoldDB" id="I2GEY3"/>
<keyword evidence="1" id="KW-1133">Transmembrane helix</keyword>
<name>I2GEY3_9BACT</name>
<gene>
    <name evidence="2" type="ORF">BN8_01461</name>
</gene>
<evidence type="ECO:0000256" key="1">
    <source>
        <dbReference type="SAM" id="Phobius"/>
    </source>
</evidence>